<name>A0A210QMA6_MIZYE</name>
<evidence type="ECO:0000256" key="1">
    <source>
        <dbReference type="SAM" id="SignalP"/>
    </source>
</evidence>
<dbReference type="Proteomes" id="UP000242188">
    <property type="component" value="Unassembled WGS sequence"/>
</dbReference>
<evidence type="ECO:0000313" key="3">
    <source>
        <dbReference type="Proteomes" id="UP000242188"/>
    </source>
</evidence>
<sequence>MKNGLLKMLVLFVVVICKGALIVERDDGLIEECSSSYTVTDLEFRNKKCKEDRKNPCMKKNKCCYVASRKAKVCVPKEIEHGQRIELTNEGS</sequence>
<evidence type="ECO:0008006" key="4">
    <source>
        <dbReference type="Google" id="ProtNLM"/>
    </source>
</evidence>
<feature type="signal peptide" evidence="1">
    <location>
        <begin position="1"/>
        <end position="19"/>
    </location>
</feature>
<evidence type="ECO:0000313" key="2">
    <source>
        <dbReference type="EMBL" id="OWF49869.1"/>
    </source>
</evidence>
<dbReference type="EMBL" id="NEDP02002907">
    <property type="protein sequence ID" value="OWF49869.1"/>
    <property type="molecule type" value="Genomic_DNA"/>
</dbReference>
<comment type="caution">
    <text evidence="2">The sequence shown here is derived from an EMBL/GenBank/DDBJ whole genome shotgun (WGS) entry which is preliminary data.</text>
</comment>
<protein>
    <recommendedName>
        <fullName evidence="4">WAP domain-containing protein</fullName>
    </recommendedName>
</protein>
<feature type="chain" id="PRO_5012690741" description="WAP domain-containing protein" evidence="1">
    <location>
        <begin position="20"/>
        <end position="92"/>
    </location>
</feature>
<organism evidence="2 3">
    <name type="scientific">Mizuhopecten yessoensis</name>
    <name type="common">Japanese scallop</name>
    <name type="synonym">Patinopecten yessoensis</name>
    <dbReference type="NCBI Taxonomy" id="6573"/>
    <lineage>
        <taxon>Eukaryota</taxon>
        <taxon>Metazoa</taxon>
        <taxon>Spiralia</taxon>
        <taxon>Lophotrochozoa</taxon>
        <taxon>Mollusca</taxon>
        <taxon>Bivalvia</taxon>
        <taxon>Autobranchia</taxon>
        <taxon>Pteriomorphia</taxon>
        <taxon>Pectinida</taxon>
        <taxon>Pectinoidea</taxon>
        <taxon>Pectinidae</taxon>
        <taxon>Mizuhopecten</taxon>
    </lineage>
</organism>
<dbReference type="AlphaFoldDB" id="A0A210QMA6"/>
<proteinExistence type="predicted"/>
<gene>
    <name evidence="2" type="ORF">KP79_PYT03820</name>
</gene>
<accession>A0A210QMA6</accession>
<reference evidence="2 3" key="1">
    <citation type="journal article" date="2017" name="Nat. Ecol. Evol.">
        <title>Scallop genome provides insights into evolution of bilaterian karyotype and development.</title>
        <authorList>
            <person name="Wang S."/>
            <person name="Zhang J."/>
            <person name="Jiao W."/>
            <person name="Li J."/>
            <person name="Xun X."/>
            <person name="Sun Y."/>
            <person name="Guo X."/>
            <person name="Huan P."/>
            <person name="Dong B."/>
            <person name="Zhang L."/>
            <person name="Hu X."/>
            <person name="Sun X."/>
            <person name="Wang J."/>
            <person name="Zhao C."/>
            <person name="Wang Y."/>
            <person name="Wang D."/>
            <person name="Huang X."/>
            <person name="Wang R."/>
            <person name="Lv J."/>
            <person name="Li Y."/>
            <person name="Zhang Z."/>
            <person name="Liu B."/>
            <person name="Lu W."/>
            <person name="Hui Y."/>
            <person name="Liang J."/>
            <person name="Zhou Z."/>
            <person name="Hou R."/>
            <person name="Li X."/>
            <person name="Liu Y."/>
            <person name="Li H."/>
            <person name="Ning X."/>
            <person name="Lin Y."/>
            <person name="Zhao L."/>
            <person name="Xing Q."/>
            <person name="Dou J."/>
            <person name="Li Y."/>
            <person name="Mao J."/>
            <person name="Guo H."/>
            <person name="Dou H."/>
            <person name="Li T."/>
            <person name="Mu C."/>
            <person name="Jiang W."/>
            <person name="Fu Q."/>
            <person name="Fu X."/>
            <person name="Miao Y."/>
            <person name="Liu J."/>
            <person name="Yu Q."/>
            <person name="Li R."/>
            <person name="Liao H."/>
            <person name="Li X."/>
            <person name="Kong Y."/>
            <person name="Jiang Z."/>
            <person name="Chourrout D."/>
            <person name="Li R."/>
            <person name="Bao Z."/>
        </authorList>
    </citation>
    <scope>NUCLEOTIDE SEQUENCE [LARGE SCALE GENOMIC DNA]</scope>
    <source>
        <strain evidence="2 3">PY_sf001</strain>
    </source>
</reference>
<keyword evidence="1" id="KW-0732">Signal</keyword>
<keyword evidence="3" id="KW-1185">Reference proteome</keyword>